<proteinExistence type="inferred from homology"/>
<keyword evidence="3" id="KW-0472">Membrane</keyword>
<feature type="transmembrane region" description="Helical" evidence="3">
    <location>
        <begin position="96"/>
        <end position="115"/>
    </location>
</feature>
<evidence type="ECO:0000256" key="2">
    <source>
        <dbReference type="ARBA" id="ARBA00024438"/>
    </source>
</evidence>
<dbReference type="AlphaFoldDB" id="A0A229UKF8"/>
<keyword evidence="3" id="KW-1133">Transmembrane helix</keyword>
<dbReference type="Proteomes" id="UP000215509">
    <property type="component" value="Unassembled WGS sequence"/>
</dbReference>
<comment type="similarity">
    <text evidence="1">Belongs to the zinc-associated anti-sigma factor (ZAS) superfamily. Anti-sigma-W factor family.</text>
</comment>
<protein>
    <recommendedName>
        <fullName evidence="2">Anti-sigma-W factor RsiW</fullName>
    </recommendedName>
</protein>
<evidence type="ECO:0000256" key="3">
    <source>
        <dbReference type="SAM" id="Phobius"/>
    </source>
</evidence>
<organism evidence="5 6">
    <name type="scientific">Paenibacillus rigui</name>
    <dbReference type="NCBI Taxonomy" id="554312"/>
    <lineage>
        <taxon>Bacteria</taxon>
        <taxon>Bacillati</taxon>
        <taxon>Bacillota</taxon>
        <taxon>Bacilli</taxon>
        <taxon>Bacillales</taxon>
        <taxon>Paenibacillaceae</taxon>
        <taxon>Paenibacillus</taxon>
    </lineage>
</organism>
<sequence length="150" mass="16903">MSKQHPDDQQLQKYLNKTCSEHEYRRIHHHLQSCPGCKSQLYGYVELESLLDRLPVLAAPSGLEESIMEAIRESGTGERPQPSAKASYAARFRLELVHGFIAAAATFLFISSGMWTRMMSINPVQWSEDVQSKVSVIEVVVQRISAQLLS</sequence>
<evidence type="ECO:0000313" key="5">
    <source>
        <dbReference type="EMBL" id="OXM83938.1"/>
    </source>
</evidence>
<dbReference type="InterPro" id="IPR041916">
    <property type="entry name" value="Anti_sigma_zinc_sf"/>
</dbReference>
<evidence type="ECO:0000256" key="1">
    <source>
        <dbReference type="ARBA" id="ARBA00024353"/>
    </source>
</evidence>
<dbReference type="EMBL" id="NMQW01000036">
    <property type="protein sequence ID" value="OXM83938.1"/>
    <property type="molecule type" value="Genomic_DNA"/>
</dbReference>
<dbReference type="InterPro" id="IPR027383">
    <property type="entry name" value="Znf_put"/>
</dbReference>
<reference evidence="5 6" key="1">
    <citation type="submission" date="2017-07" db="EMBL/GenBank/DDBJ databases">
        <title>Genome sequencing and assembly of Paenibacillus rigui.</title>
        <authorList>
            <person name="Mayilraj S."/>
        </authorList>
    </citation>
    <scope>NUCLEOTIDE SEQUENCE [LARGE SCALE GENOMIC DNA]</scope>
    <source>
        <strain evidence="5 6">JCM 16352</strain>
    </source>
</reference>
<name>A0A229UKF8_9BACL</name>
<dbReference type="Gene3D" id="1.10.10.1320">
    <property type="entry name" value="Anti-sigma factor, zinc-finger domain"/>
    <property type="match status" value="1"/>
</dbReference>
<accession>A0A229UKF8</accession>
<keyword evidence="3" id="KW-0812">Transmembrane</keyword>
<dbReference type="Pfam" id="PF13490">
    <property type="entry name" value="zf-HC2"/>
    <property type="match status" value="1"/>
</dbReference>
<comment type="caution">
    <text evidence="5">The sequence shown here is derived from an EMBL/GenBank/DDBJ whole genome shotgun (WGS) entry which is preliminary data.</text>
</comment>
<feature type="domain" description="Putative zinc-finger" evidence="4">
    <location>
        <begin position="9"/>
        <end position="37"/>
    </location>
</feature>
<evidence type="ECO:0000313" key="6">
    <source>
        <dbReference type="Proteomes" id="UP000215509"/>
    </source>
</evidence>
<gene>
    <name evidence="5" type="ORF">CF651_22765</name>
</gene>
<keyword evidence="6" id="KW-1185">Reference proteome</keyword>
<dbReference type="RefSeq" id="WP_094017184.1">
    <property type="nucleotide sequence ID" value="NZ_NMQW01000036.1"/>
</dbReference>
<evidence type="ECO:0000259" key="4">
    <source>
        <dbReference type="Pfam" id="PF13490"/>
    </source>
</evidence>
<dbReference type="OrthoDB" id="2620519at2"/>